<name>A0A4Q0VEN1_CLOTA</name>
<dbReference type="Proteomes" id="UP000290273">
    <property type="component" value="Unassembled WGS sequence"/>
</dbReference>
<protein>
    <submittedName>
        <fullName evidence="1">Uncharacterized protein</fullName>
    </submittedName>
</protein>
<comment type="caution">
    <text evidence="1">The sequence shown here is derived from an EMBL/GenBank/DDBJ whole genome shotgun (WGS) entry which is preliminary data.</text>
</comment>
<evidence type="ECO:0000313" key="1">
    <source>
        <dbReference type="EMBL" id="RXI49116.1"/>
    </source>
</evidence>
<dbReference type="EMBL" id="QMAP01000005">
    <property type="protein sequence ID" value="RXI49116.1"/>
    <property type="molecule type" value="Genomic_DNA"/>
</dbReference>
<organism evidence="1 4">
    <name type="scientific">Clostridium tetani</name>
    <dbReference type="NCBI Taxonomy" id="1513"/>
    <lineage>
        <taxon>Bacteria</taxon>
        <taxon>Bacillati</taxon>
        <taxon>Bacillota</taxon>
        <taxon>Clostridia</taxon>
        <taxon>Eubacteriales</taxon>
        <taxon>Clostridiaceae</taxon>
        <taxon>Clostridium</taxon>
    </lineage>
</organism>
<reference evidence="3 4" key="1">
    <citation type="submission" date="2018-06" db="EMBL/GenBank/DDBJ databases">
        <title>Genome conservation of Clostridium tetani.</title>
        <authorList>
            <person name="Bruggemann H."/>
            <person name="Popoff M.R."/>
        </authorList>
    </citation>
    <scope>NUCLEOTIDE SEQUENCE [LARGE SCALE GENOMIC DNA]</scope>
    <source>
        <strain evidence="1 4">2017.061</strain>
        <strain evidence="2 3">63.05</strain>
    </source>
</reference>
<accession>A0A4Q0VEN1</accession>
<sequence length="67" mass="7792">MLSRGFCGKVQDEIEMILVCLDNIYDSKNKEEIGEAVGKIQDELDLLNNDVWDFLSTLRTMFDFEEN</sequence>
<dbReference type="RefSeq" id="WP_023439115.1">
    <property type="nucleotide sequence ID" value="NZ_CASHSW010000027.1"/>
</dbReference>
<evidence type="ECO:0000313" key="3">
    <source>
        <dbReference type="Proteomes" id="UP000290273"/>
    </source>
</evidence>
<gene>
    <name evidence="1" type="ORF">DP130_06820</name>
    <name evidence="2" type="ORF">DP131_07725</name>
</gene>
<evidence type="ECO:0000313" key="4">
    <source>
        <dbReference type="Proteomes" id="UP000290921"/>
    </source>
</evidence>
<proteinExistence type="predicted"/>
<dbReference type="AlphaFoldDB" id="A0A4Q0VEN1"/>
<dbReference type="EMBL" id="QMAU01000036">
    <property type="protein sequence ID" value="RXI55926.1"/>
    <property type="molecule type" value="Genomic_DNA"/>
</dbReference>
<evidence type="ECO:0000313" key="2">
    <source>
        <dbReference type="EMBL" id="RXI55926.1"/>
    </source>
</evidence>
<dbReference type="Proteomes" id="UP000290921">
    <property type="component" value="Unassembled WGS sequence"/>
</dbReference>